<dbReference type="PANTHER" id="PTHR23506">
    <property type="entry name" value="GH10249P"/>
    <property type="match status" value="1"/>
</dbReference>
<feature type="transmembrane region" description="Helical" evidence="6">
    <location>
        <begin position="211"/>
        <end position="235"/>
    </location>
</feature>
<dbReference type="InterPro" id="IPR036259">
    <property type="entry name" value="MFS_trans_sf"/>
</dbReference>
<proteinExistence type="predicted"/>
<feature type="transmembrane region" description="Helical" evidence="6">
    <location>
        <begin position="247"/>
        <end position="265"/>
    </location>
</feature>
<keyword evidence="2" id="KW-0813">Transport</keyword>
<comment type="subcellular location">
    <subcellularLocation>
        <location evidence="1">Cell membrane</location>
        <topology evidence="1">Multi-pass membrane protein</topology>
    </subcellularLocation>
</comment>
<dbReference type="EMBL" id="JAXQNN010000003">
    <property type="protein sequence ID" value="MDZ5712605.1"/>
    <property type="molecule type" value="Genomic_DNA"/>
</dbReference>
<evidence type="ECO:0000313" key="7">
    <source>
        <dbReference type="EMBL" id="MDZ5712605.1"/>
    </source>
</evidence>
<dbReference type="InterPro" id="IPR011701">
    <property type="entry name" value="MFS"/>
</dbReference>
<reference evidence="7 8" key="1">
    <citation type="submission" date="2023-12" db="EMBL/GenBank/DDBJ databases">
        <title>Jeotgalibacillus haloalkaliphilus sp. nov., a novel salt-tolerant bacteria, isolated from the estuary of the Fenhe River into the Yellow River.</title>
        <authorList>
            <person name="Li Y."/>
        </authorList>
    </citation>
    <scope>NUCLEOTIDE SEQUENCE [LARGE SCALE GENOMIC DNA]</scope>
    <source>
        <strain evidence="7 8">HH7-29</strain>
    </source>
</reference>
<feature type="transmembrane region" description="Helical" evidence="6">
    <location>
        <begin position="374"/>
        <end position="390"/>
    </location>
</feature>
<feature type="transmembrane region" description="Helical" evidence="6">
    <location>
        <begin position="12"/>
        <end position="32"/>
    </location>
</feature>
<feature type="transmembrane region" description="Helical" evidence="6">
    <location>
        <begin position="285"/>
        <end position="301"/>
    </location>
</feature>
<name>A0ABU5KPH6_9BACL</name>
<keyword evidence="4 6" id="KW-1133">Transmembrane helix</keyword>
<keyword evidence="8" id="KW-1185">Reference proteome</keyword>
<evidence type="ECO:0000256" key="5">
    <source>
        <dbReference type="ARBA" id="ARBA00023136"/>
    </source>
</evidence>
<feature type="transmembrane region" description="Helical" evidence="6">
    <location>
        <begin position="168"/>
        <end position="190"/>
    </location>
</feature>
<feature type="transmembrane region" description="Helical" evidence="6">
    <location>
        <begin position="307"/>
        <end position="327"/>
    </location>
</feature>
<evidence type="ECO:0000256" key="1">
    <source>
        <dbReference type="ARBA" id="ARBA00004651"/>
    </source>
</evidence>
<organism evidence="7 8">
    <name type="scientific">Jeotgalibacillus haloalkalitolerans</name>
    <dbReference type="NCBI Taxonomy" id="3104292"/>
    <lineage>
        <taxon>Bacteria</taxon>
        <taxon>Bacillati</taxon>
        <taxon>Bacillota</taxon>
        <taxon>Bacilli</taxon>
        <taxon>Bacillales</taxon>
        <taxon>Caryophanaceae</taxon>
        <taxon>Jeotgalibacillus</taxon>
    </lineage>
</organism>
<evidence type="ECO:0000256" key="2">
    <source>
        <dbReference type="ARBA" id="ARBA00022448"/>
    </source>
</evidence>
<dbReference type="SUPFAM" id="SSF103473">
    <property type="entry name" value="MFS general substrate transporter"/>
    <property type="match status" value="1"/>
</dbReference>
<keyword evidence="3 6" id="KW-0812">Transmembrane</keyword>
<evidence type="ECO:0000256" key="3">
    <source>
        <dbReference type="ARBA" id="ARBA00022692"/>
    </source>
</evidence>
<evidence type="ECO:0000313" key="8">
    <source>
        <dbReference type="Proteomes" id="UP001292084"/>
    </source>
</evidence>
<feature type="transmembrane region" description="Helical" evidence="6">
    <location>
        <begin position="77"/>
        <end position="95"/>
    </location>
</feature>
<sequence length="404" mass="44449">MRRKKSSKENIILIALITGICLMTDSMLYIALPLYWREVGLTSLAEVGILLSVNRLIRIPLNPLAALLTRNLSIRSALLLAISVTTFVNVGFFYLDGFLFWFILRCIWGFIWAILRISGQLLVVHLSSDSDKGTLMGVYNGTYRLGSLIGMGAGGLLCFEVGLKTTSLIFACVCLLAIPFVFLLSYTSFAEKQDARKEKFSLLRNPGVQVTLIRGFSVSFLLQGVFASTVSYYMAKHYGLFLNVNGMEFSAGVAAGLLLGLRWAWEPLLAPKIGEMSDGKRGRHSILLFALLITAGLYPFIDSQLPFFIWGFFIVVILICSTVITTLTDTLFSDEISTHPSKAPMVTCYSIAVDLGAALGPLLAFQFISEGKHFLLFCAGLALCLAWMSYKQNIKQNTGSAVTT</sequence>
<evidence type="ECO:0000256" key="6">
    <source>
        <dbReference type="SAM" id="Phobius"/>
    </source>
</evidence>
<dbReference type="RefSeq" id="WP_322421587.1">
    <property type="nucleotide sequence ID" value="NZ_JAXQNN010000003.1"/>
</dbReference>
<dbReference type="PANTHER" id="PTHR23506:SF23">
    <property type="entry name" value="GH10249P"/>
    <property type="match status" value="1"/>
</dbReference>
<protein>
    <submittedName>
        <fullName evidence="7">MFS transporter</fullName>
    </submittedName>
</protein>
<gene>
    <name evidence="7" type="ORF">UFB30_10245</name>
</gene>
<dbReference type="InterPro" id="IPR050930">
    <property type="entry name" value="MFS_Vesicular_Transporter"/>
</dbReference>
<accession>A0ABU5KPH6</accession>
<dbReference type="Gene3D" id="1.20.1250.20">
    <property type="entry name" value="MFS general substrate transporter like domains"/>
    <property type="match status" value="1"/>
</dbReference>
<dbReference type="Pfam" id="PF07690">
    <property type="entry name" value="MFS_1"/>
    <property type="match status" value="1"/>
</dbReference>
<feature type="transmembrane region" description="Helical" evidence="6">
    <location>
        <begin position="348"/>
        <end position="368"/>
    </location>
</feature>
<feature type="transmembrane region" description="Helical" evidence="6">
    <location>
        <begin position="101"/>
        <end position="124"/>
    </location>
</feature>
<comment type="caution">
    <text evidence="7">The sequence shown here is derived from an EMBL/GenBank/DDBJ whole genome shotgun (WGS) entry which is preliminary data.</text>
</comment>
<keyword evidence="5 6" id="KW-0472">Membrane</keyword>
<feature type="transmembrane region" description="Helical" evidence="6">
    <location>
        <begin position="145"/>
        <end position="162"/>
    </location>
</feature>
<dbReference type="Proteomes" id="UP001292084">
    <property type="component" value="Unassembled WGS sequence"/>
</dbReference>
<evidence type="ECO:0000256" key="4">
    <source>
        <dbReference type="ARBA" id="ARBA00022989"/>
    </source>
</evidence>